<dbReference type="Proteomes" id="UP001601058">
    <property type="component" value="Unassembled WGS sequence"/>
</dbReference>
<gene>
    <name evidence="2" type="primary">comGG</name>
    <name evidence="2" type="ORF">ACFYKT_03695</name>
</gene>
<keyword evidence="1" id="KW-0812">Transmembrane</keyword>
<evidence type="ECO:0000256" key="1">
    <source>
        <dbReference type="SAM" id="Phobius"/>
    </source>
</evidence>
<feature type="transmembrane region" description="Helical" evidence="1">
    <location>
        <begin position="7"/>
        <end position="28"/>
    </location>
</feature>
<comment type="caution">
    <text evidence="2">The sequence shown here is derived from an EMBL/GenBank/DDBJ whole genome shotgun (WGS) entry which is preliminary data.</text>
</comment>
<evidence type="ECO:0000313" key="3">
    <source>
        <dbReference type="Proteomes" id="UP001601058"/>
    </source>
</evidence>
<reference evidence="2 3" key="1">
    <citation type="submission" date="2024-08" db="EMBL/GenBank/DDBJ databases">
        <title>Two novel Cytobacillus novel species.</title>
        <authorList>
            <person name="Liu G."/>
        </authorList>
    </citation>
    <scope>NUCLEOTIDE SEQUENCE [LARGE SCALE GENOMIC DNA]</scope>
    <source>
        <strain evidence="2 3">FJAT-53684</strain>
    </source>
</reference>
<dbReference type="EMBL" id="JBIACJ010000002">
    <property type="protein sequence ID" value="MFE8695461.1"/>
    <property type="molecule type" value="Genomic_DNA"/>
</dbReference>
<keyword evidence="1" id="KW-1133">Transmembrane helix</keyword>
<name>A0ABW6JUG5_9BACI</name>
<proteinExistence type="predicted"/>
<keyword evidence="1" id="KW-0472">Membrane</keyword>
<dbReference type="InterPro" id="IPR020372">
    <property type="entry name" value="Competence_ComGG"/>
</dbReference>
<sequence>MIHNEKGFSYPLTFCILLLIAIVLSIQLESYVSEKRLIKESEILLKQEYYFLSAMKWTEAHLIEDSNELLSGVYTFLDGEVQYSTAKVTDSLYRVTFLLTMSNRPNITGTGYYDRELGKMIKWNEKN</sequence>
<organism evidence="2 3">
    <name type="scientific">Cytobacillus mangrovibacter</name>
    <dbReference type="NCBI Taxonomy" id="3299024"/>
    <lineage>
        <taxon>Bacteria</taxon>
        <taxon>Bacillati</taxon>
        <taxon>Bacillota</taxon>
        <taxon>Bacilli</taxon>
        <taxon>Bacillales</taxon>
        <taxon>Bacillaceae</taxon>
        <taxon>Cytobacillus</taxon>
    </lineage>
</organism>
<dbReference type="RefSeq" id="WP_389215620.1">
    <property type="nucleotide sequence ID" value="NZ_JBIACJ010000002.1"/>
</dbReference>
<dbReference type="Pfam" id="PF14173">
    <property type="entry name" value="ComGG"/>
    <property type="match status" value="1"/>
</dbReference>
<accession>A0ABW6JUG5</accession>
<protein>
    <submittedName>
        <fullName evidence="2">Competence type IV pilus minor pilin ComGG</fullName>
    </submittedName>
</protein>
<keyword evidence="3" id="KW-1185">Reference proteome</keyword>
<evidence type="ECO:0000313" key="2">
    <source>
        <dbReference type="EMBL" id="MFE8695461.1"/>
    </source>
</evidence>